<reference evidence="1 2" key="1">
    <citation type="journal article" date="2019" name="Commun. Biol.">
        <title>The bagworm genome reveals a unique fibroin gene that provides high tensile strength.</title>
        <authorList>
            <person name="Kono N."/>
            <person name="Nakamura H."/>
            <person name="Ohtoshi R."/>
            <person name="Tomita M."/>
            <person name="Numata K."/>
            <person name="Arakawa K."/>
        </authorList>
    </citation>
    <scope>NUCLEOTIDE SEQUENCE [LARGE SCALE GENOMIC DNA]</scope>
</reference>
<keyword evidence="2" id="KW-1185">Reference proteome</keyword>
<evidence type="ECO:0000313" key="2">
    <source>
        <dbReference type="Proteomes" id="UP000299102"/>
    </source>
</evidence>
<accession>A0A4C1ZHA2</accession>
<name>A0A4C1ZHA2_EUMVA</name>
<sequence length="92" mass="10086">MGSSCIESRMKPRSGAWLTTLSMCKKDESIRRKTTQAEPGKASILENYKAHGSVNNSNIPPWVPSAVPKANVPSTECIRAAFIRKALIKLND</sequence>
<gene>
    <name evidence="1" type="ORF">EVAR_53836_1</name>
</gene>
<comment type="caution">
    <text evidence="1">The sequence shown here is derived from an EMBL/GenBank/DDBJ whole genome shotgun (WGS) entry which is preliminary data.</text>
</comment>
<organism evidence="1 2">
    <name type="scientific">Eumeta variegata</name>
    <name type="common">Bagworm moth</name>
    <name type="synonym">Eumeta japonica</name>
    <dbReference type="NCBI Taxonomy" id="151549"/>
    <lineage>
        <taxon>Eukaryota</taxon>
        <taxon>Metazoa</taxon>
        <taxon>Ecdysozoa</taxon>
        <taxon>Arthropoda</taxon>
        <taxon>Hexapoda</taxon>
        <taxon>Insecta</taxon>
        <taxon>Pterygota</taxon>
        <taxon>Neoptera</taxon>
        <taxon>Endopterygota</taxon>
        <taxon>Lepidoptera</taxon>
        <taxon>Glossata</taxon>
        <taxon>Ditrysia</taxon>
        <taxon>Tineoidea</taxon>
        <taxon>Psychidae</taxon>
        <taxon>Oiketicinae</taxon>
        <taxon>Eumeta</taxon>
    </lineage>
</organism>
<dbReference type="EMBL" id="BGZK01001798">
    <property type="protein sequence ID" value="GBP86484.1"/>
    <property type="molecule type" value="Genomic_DNA"/>
</dbReference>
<dbReference type="Proteomes" id="UP000299102">
    <property type="component" value="Unassembled WGS sequence"/>
</dbReference>
<protein>
    <submittedName>
        <fullName evidence="1">Uncharacterized protein</fullName>
    </submittedName>
</protein>
<dbReference type="AlphaFoldDB" id="A0A4C1ZHA2"/>
<evidence type="ECO:0000313" key="1">
    <source>
        <dbReference type="EMBL" id="GBP86484.1"/>
    </source>
</evidence>
<proteinExistence type="predicted"/>